<evidence type="ECO:0000256" key="8">
    <source>
        <dbReference type="ARBA" id="ARBA00022741"/>
    </source>
</evidence>
<accession>A0A0F8XFZ2</accession>
<comment type="caution">
    <text evidence="14">The sequence shown here is derived from an EMBL/GenBank/DDBJ whole genome shotgun (WGS) entry which is preliminary data.</text>
</comment>
<feature type="domain" description="Fringe-like glycosyltransferase" evidence="13">
    <location>
        <begin position="183"/>
        <end position="287"/>
    </location>
</feature>
<comment type="subcellular location">
    <subcellularLocation>
        <location evidence="1">Membrane</location>
        <topology evidence="1">Single-pass type II membrane protein</topology>
    </subcellularLocation>
</comment>
<keyword evidence="7 12" id="KW-0812">Transmembrane</keyword>
<keyword evidence="11 12" id="KW-0472">Membrane</keyword>
<keyword evidence="6" id="KW-0808">Transferase</keyword>
<comment type="similarity">
    <text evidence="3">Belongs to the glycosyltransferase 31 family. Beta3-Gal-T subfamily.</text>
</comment>
<evidence type="ECO:0000313" key="15">
    <source>
        <dbReference type="Proteomes" id="UP000034947"/>
    </source>
</evidence>
<evidence type="ECO:0000313" key="14">
    <source>
        <dbReference type="EMBL" id="KKK22517.1"/>
    </source>
</evidence>
<organism evidence="14 15">
    <name type="scientific">Aspergillus ochraceoroseus</name>
    <dbReference type="NCBI Taxonomy" id="138278"/>
    <lineage>
        <taxon>Eukaryota</taxon>
        <taxon>Fungi</taxon>
        <taxon>Dikarya</taxon>
        <taxon>Ascomycota</taxon>
        <taxon>Pezizomycotina</taxon>
        <taxon>Eurotiomycetes</taxon>
        <taxon>Eurotiomycetidae</taxon>
        <taxon>Eurotiales</taxon>
        <taxon>Aspergillaceae</taxon>
        <taxon>Aspergillus</taxon>
        <taxon>Aspergillus subgen. Nidulantes</taxon>
    </lineage>
</organism>
<dbReference type="VEuPathDB" id="FungiDB:P175DRAFT_0468550"/>
<comment type="pathway">
    <text evidence="2">Protein modification; protein glycosylation.</text>
</comment>
<evidence type="ECO:0000256" key="7">
    <source>
        <dbReference type="ARBA" id="ARBA00022692"/>
    </source>
</evidence>
<evidence type="ECO:0000256" key="9">
    <source>
        <dbReference type="ARBA" id="ARBA00022968"/>
    </source>
</evidence>
<dbReference type="OrthoDB" id="414175at2759"/>
<evidence type="ECO:0000256" key="1">
    <source>
        <dbReference type="ARBA" id="ARBA00004606"/>
    </source>
</evidence>
<evidence type="ECO:0000256" key="2">
    <source>
        <dbReference type="ARBA" id="ARBA00004922"/>
    </source>
</evidence>
<name>A0A0F8XFZ2_9EURO</name>
<dbReference type="GO" id="GO:0016020">
    <property type="term" value="C:membrane"/>
    <property type="evidence" value="ECO:0007669"/>
    <property type="project" value="UniProtKB-SubCell"/>
</dbReference>
<keyword evidence="15" id="KW-1185">Reference proteome</keyword>
<dbReference type="PANTHER" id="PTHR23033">
    <property type="entry name" value="BETA1,3-GALACTOSYLTRANSFERASE"/>
    <property type="match status" value="1"/>
</dbReference>
<keyword evidence="9" id="KW-0735">Signal-anchor</keyword>
<dbReference type="Proteomes" id="UP000034947">
    <property type="component" value="Unassembled WGS sequence"/>
</dbReference>
<evidence type="ECO:0000256" key="10">
    <source>
        <dbReference type="ARBA" id="ARBA00022989"/>
    </source>
</evidence>
<dbReference type="GO" id="GO:0000166">
    <property type="term" value="F:nucleotide binding"/>
    <property type="evidence" value="ECO:0007669"/>
    <property type="project" value="UniProtKB-KW"/>
</dbReference>
<dbReference type="GO" id="GO:0016263">
    <property type="term" value="F:glycoprotein-N-acetylgalactosamine 3-beta-galactosyltransferase activity"/>
    <property type="evidence" value="ECO:0007669"/>
    <property type="project" value="UniProtKB-EC"/>
</dbReference>
<dbReference type="InterPro" id="IPR003378">
    <property type="entry name" value="Fringe-like_glycosylTrfase"/>
</dbReference>
<evidence type="ECO:0000256" key="6">
    <source>
        <dbReference type="ARBA" id="ARBA00022679"/>
    </source>
</evidence>
<gene>
    <name evidence="14" type="ORF">AOCH_001737</name>
</gene>
<dbReference type="InterPro" id="IPR026050">
    <property type="entry name" value="C1GALT1/C1GALT1_chp1"/>
</dbReference>
<evidence type="ECO:0000256" key="12">
    <source>
        <dbReference type="SAM" id="Phobius"/>
    </source>
</evidence>
<dbReference type="EMBL" id="JYKN01000912">
    <property type="protein sequence ID" value="KKK22517.1"/>
    <property type="molecule type" value="Genomic_DNA"/>
</dbReference>
<reference evidence="14 15" key="1">
    <citation type="submission" date="2015-02" db="EMBL/GenBank/DDBJ databases">
        <title>Draft Genome Sequences of Two Closely-Related Aflatoxigenic Aspergillus Species Obtained from the Cote d'Ivoire.</title>
        <authorList>
            <person name="Moore G.G."/>
            <person name="Beltz S.B."/>
            <person name="Mack B.M."/>
        </authorList>
    </citation>
    <scope>NUCLEOTIDE SEQUENCE [LARGE SCALE GENOMIC DNA]</scope>
    <source>
        <strain evidence="14 15">SRRC1432</strain>
    </source>
</reference>
<evidence type="ECO:0000256" key="3">
    <source>
        <dbReference type="ARBA" id="ARBA00006462"/>
    </source>
</evidence>
<dbReference type="AlphaFoldDB" id="A0A0F8XFZ2"/>
<proteinExistence type="inferred from homology"/>
<keyword evidence="8" id="KW-0547">Nucleotide-binding</keyword>
<evidence type="ECO:0000256" key="11">
    <source>
        <dbReference type="ARBA" id="ARBA00023136"/>
    </source>
</evidence>
<dbReference type="EC" id="2.4.1.122" evidence="4"/>
<evidence type="ECO:0000256" key="4">
    <source>
        <dbReference type="ARBA" id="ARBA00012557"/>
    </source>
</evidence>
<evidence type="ECO:0000256" key="5">
    <source>
        <dbReference type="ARBA" id="ARBA00022676"/>
    </source>
</evidence>
<feature type="transmembrane region" description="Helical" evidence="12">
    <location>
        <begin position="12"/>
        <end position="29"/>
    </location>
</feature>
<dbReference type="Gene3D" id="3.90.550.50">
    <property type="match status" value="1"/>
</dbReference>
<keyword evidence="5" id="KW-0328">Glycosyltransferase</keyword>
<keyword evidence="10 12" id="KW-1133">Transmembrane helix</keyword>
<dbReference type="Pfam" id="PF02434">
    <property type="entry name" value="Fringe"/>
    <property type="match status" value="1"/>
</dbReference>
<dbReference type="PANTHER" id="PTHR23033:SF47">
    <property type="entry name" value="APPLE DOMAIN-CONTAINING PROTEIN-RELATED"/>
    <property type="match status" value="1"/>
</dbReference>
<evidence type="ECO:0000259" key="13">
    <source>
        <dbReference type="Pfam" id="PF02434"/>
    </source>
</evidence>
<protein>
    <recommendedName>
        <fullName evidence="4">N-acetylgalactosaminide beta-1,3-galactosyltransferase</fullName>
        <ecNumber evidence="4">2.4.1.122</ecNumber>
    </recommendedName>
</protein>
<sequence length="471" mass="53942">MLHAQPHLRFWIFMILSTFAISLSCYVLYREWHGSSEPELTDWSLKPDSFTSPGRNDTGCSHLHGKMDNILVALKTGTTEALEKVPVHLETTLRCLPHYVIFSDYEEEFAGVHTYDILRSVSGETKRTNPDFGIYNRLHTLGRRGLTAEDWTDEMNGPFGKQGNPGWKLDKWKFVPMIDEALQIQPGIQWYMFVEADTYVVWSNLATWLARFDPEKPYYIGSPMQISGEVFAYGGSGIVLSNAAMRLVSRHRARHFDDVERMTADNWAGDHVLGKILYDLGVSLVRSWPMLLPSSVWEFPYFAEGHNRNPWCYPAVSYHHMSPEDIQNMWLFEQQWFGFVSVPEVGRCIRREWLTFGMIKDKHAVLLHRDVFKNLIHDVILSHSDDWDNLSSEHVREPEKSTEVLGSADECGRKCALTTDCLQFSFGSAGCCVSKLVVGGVRRPGVYSGWMTLRIKALLRNAKVCSQIQYV</sequence>